<dbReference type="Gene3D" id="3.40.630.30">
    <property type="match status" value="1"/>
</dbReference>
<evidence type="ECO:0000313" key="2">
    <source>
        <dbReference type="EMBL" id="MBE0463481.1"/>
    </source>
</evidence>
<comment type="caution">
    <text evidence="2">The sequence shown here is derived from an EMBL/GenBank/DDBJ whole genome shotgun (WGS) entry which is preliminary data.</text>
</comment>
<protein>
    <submittedName>
        <fullName evidence="2">GNAT family N-acetyltransferase</fullName>
    </submittedName>
</protein>
<dbReference type="SUPFAM" id="SSF55729">
    <property type="entry name" value="Acyl-CoA N-acyltransferases (Nat)"/>
    <property type="match status" value="1"/>
</dbReference>
<evidence type="ECO:0000259" key="1">
    <source>
        <dbReference type="PROSITE" id="PS51186"/>
    </source>
</evidence>
<keyword evidence="3" id="KW-1185">Reference proteome</keyword>
<evidence type="ECO:0000313" key="3">
    <source>
        <dbReference type="Proteomes" id="UP001645038"/>
    </source>
</evidence>
<reference evidence="2 3" key="1">
    <citation type="submission" date="2020-07" db="EMBL/GenBank/DDBJ databases">
        <title>Halophilic bacteria isolated from french cheeses.</title>
        <authorList>
            <person name="Kothe C.I."/>
            <person name="Farah-Kraiem B."/>
            <person name="Renault P."/>
            <person name="Dridi B."/>
        </authorList>
    </citation>
    <scope>NUCLEOTIDE SEQUENCE [LARGE SCALE GENOMIC DNA]</scope>
    <source>
        <strain evidence="2 3">FME20</strain>
    </source>
</reference>
<dbReference type="PROSITE" id="PS51186">
    <property type="entry name" value="GNAT"/>
    <property type="match status" value="1"/>
</dbReference>
<dbReference type="CDD" id="cd04301">
    <property type="entry name" value="NAT_SF"/>
    <property type="match status" value="1"/>
</dbReference>
<feature type="domain" description="N-acetyltransferase" evidence="1">
    <location>
        <begin position="9"/>
        <end position="169"/>
    </location>
</feature>
<organism evidence="2 3">
    <name type="scientific">Halomonas colorata</name>
    <dbReference type="NCBI Taxonomy" id="2742615"/>
    <lineage>
        <taxon>Bacteria</taxon>
        <taxon>Pseudomonadati</taxon>
        <taxon>Pseudomonadota</taxon>
        <taxon>Gammaproteobacteria</taxon>
        <taxon>Oceanospirillales</taxon>
        <taxon>Halomonadaceae</taxon>
        <taxon>Halomonas</taxon>
    </lineage>
</organism>
<accession>A0ABR9FXV7</accession>
<name>A0ABR9FXV7_9GAMM</name>
<sequence length="169" mass="18549">MSSNNASSLTFTPMTQDDFVIFWPTFQAIIADQQTYAIDPDISYDAAYRLWCQAPKVTYAVKDAAGELIGSYYLKANAAGPGDHICNCGYMVTAAARGKGVARAMCEHSQQLAREFNFQAMQFNAVVSTNDVAVALWQRLGFSIVGTVPNAYRHATQGLVDTHIMYKSL</sequence>
<gene>
    <name evidence="2" type="ORF">EI547_08425</name>
</gene>
<dbReference type="EMBL" id="RRZB01000017">
    <property type="protein sequence ID" value="MBE0463481.1"/>
    <property type="molecule type" value="Genomic_DNA"/>
</dbReference>
<dbReference type="Proteomes" id="UP001645038">
    <property type="component" value="Unassembled WGS sequence"/>
</dbReference>
<dbReference type="PANTHER" id="PTHR43138:SF1">
    <property type="entry name" value="N-ACETYLTRANSFERASE ACA1"/>
    <property type="match status" value="1"/>
</dbReference>
<dbReference type="InterPro" id="IPR052742">
    <property type="entry name" value="Mito_N-acetyltransferase"/>
</dbReference>
<dbReference type="PANTHER" id="PTHR43138">
    <property type="entry name" value="ACETYLTRANSFERASE, GNAT FAMILY"/>
    <property type="match status" value="1"/>
</dbReference>
<dbReference type="Pfam" id="PF00583">
    <property type="entry name" value="Acetyltransf_1"/>
    <property type="match status" value="1"/>
</dbReference>
<dbReference type="InterPro" id="IPR016181">
    <property type="entry name" value="Acyl_CoA_acyltransferase"/>
</dbReference>
<proteinExistence type="predicted"/>
<dbReference type="InterPro" id="IPR000182">
    <property type="entry name" value="GNAT_dom"/>
</dbReference>
<dbReference type="RefSeq" id="WP_192538008.1">
    <property type="nucleotide sequence ID" value="NZ_JABUZA010000018.1"/>
</dbReference>